<comment type="similarity">
    <text evidence="2">Belongs to the ABC transporter superfamily.</text>
</comment>
<dbReference type="Proteomes" id="UP000014184">
    <property type="component" value="Unassembled WGS sequence"/>
</dbReference>
<dbReference type="NCBIfam" id="NF008453">
    <property type="entry name" value="PRK11308.1"/>
    <property type="match status" value="2"/>
</dbReference>
<dbReference type="GO" id="GO:0015833">
    <property type="term" value="P:peptide transport"/>
    <property type="evidence" value="ECO:0007669"/>
    <property type="project" value="InterPro"/>
</dbReference>
<comment type="subcellular location">
    <subcellularLocation>
        <location evidence="1">Cell membrane</location>
        <topology evidence="1">Peripheral membrane protein</topology>
    </subcellularLocation>
</comment>
<evidence type="ECO:0000313" key="9">
    <source>
        <dbReference type="EMBL" id="EOR71278.1"/>
    </source>
</evidence>
<dbReference type="Pfam" id="PF08352">
    <property type="entry name" value="oligo_HPY"/>
    <property type="match status" value="2"/>
</dbReference>
<dbReference type="InterPro" id="IPR017871">
    <property type="entry name" value="ABC_transporter-like_CS"/>
</dbReference>
<proteinExistence type="inferred from homology"/>
<dbReference type="Gene3D" id="3.40.50.300">
    <property type="entry name" value="P-loop containing nucleotide triphosphate hydrolases"/>
    <property type="match status" value="2"/>
</dbReference>
<dbReference type="PANTHER" id="PTHR43297">
    <property type="entry name" value="OLIGOPEPTIDE TRANSPORT ATP-BINDING PROTEIN APPD"/>
    <property type="match status" value="1"/>
</dbReference>
<accession>A0A9P2TAE6</accession>
<dbReference type="GO" id="GO:0016887">
    <property type="term" value="F:ATP hydrolysis activity"/>
    <property type="evidence" value="ECO:0007669"/>
    <property type="project" value="InterPro"/>
</dbReference>
<dbReference type="InterPro" id="IPR027417">
    <property type="entry name" value="P-loop_NTPase"/>
</dbReference>
<keyword evidence="5" id="KW-0547">Nucleotide-binding</keyword>
<reference evidence="9 10" key="1">
    <citation type="journal article" date="2013" name="Genome Announc.">
        <title>Draft Genome Sequence of the Lignocellulose Decomposer Thermobifida fusca Strain TM51.</title>
        <authorList>
            <person name="Toth A."/>
            <person name="Barna T."/>
            <person name="Nagy I."/>
            <person name="Horvath B."/>
            <person name="Nagy I."/>
            <person name="Tancsics A."/>
            <person name="Kriszt B."/>
            <person name="Baka E."/>
            <person name="Fekete C."/>
            <person name="Kukolya J."/>
        </authorList>
    </citation>
    <scope>NUCLEOTIDE SEQUENCE [LARGE SCALE GENOMIC DNA]</scope>
    <source>
        <strain evidence="9 10">TM51</strain>
    </source>
</reference>
<dbReference type="InterPro" id="IPR003593">
    <property type="entry name" value="AAA+_ATPase"/>
</dbReference>
<dbReference type="Pfam" id="PF00005">
    <property type="entry name" value="ABC_tran"/>
    <property type="match status" value="2"/>
</dbReference>
<evidence type="ECO:0000256" key="1">
    <source>
        <dbReference type="ARBA" id="ARBA00004202"/>
    </source>
</evidence>
<gene>
    <name evidence="9" type="ORF">TM51_08441</name>
</gene>
<evidence type="ECO:0000259" key="8">
    <source>
        <dbReference type="PROSITE" id="PS50893"/>
    </source>
</evidence>
<evidence type="ECO:0000256" key="3">
    <source>
        <dbReference type="ARBA" id="ARBA00022448"/>
    </source>
</evidence>
<dbReference type="EMBL" id="AOSG01000044">
    <property type="protein sequence ID" value="EOR71278.1"/>
    <property type="molecule type" value="Genomic_DNA"/>
</dbReference>
<feature type="domain" description="ABC transporter" evidence="8">
    <location>
        <begin position="383"/>
        <end position="622"/>
    </location>
</feature>
<dbReference type="InterPro" id="IPR003439">
    <property type="entry name" value="ABC_transporter-like_ATP-bd"/>
</dbReference>
<dbReference type="NCBIfam" id="NF007739">
    <property type="entry name" value="PRK10419.1"/>
    <property type="match status" value="2"/>
</dbReference>
<sequence>MTSTNHAPNPATAAADAPVLSVTDLHVRIPTSEGDVHAVRGISYHLRRGEALGIVGESGSGKSVSALAVLGLLPRTARVSGSIQVAGYEVVGRKDAELTRIRGARVAMVFQDPLTSLNPVHPIGTQITEAIHAHRDVSRAAARERAVELLRTVGIPQPEQRIDAYPHELSGGMRQRVVLAIAMANDPDVIIADEPTTALDVTVQAQVLDALQAARRATGAALVLITHDLGIAAGHVDRVAVMYAGRIVETGSVDEVFSSPQMPYTLGLLGSQPRMDAAPHSRLVPIPGAPPSPDHQLSGCAFAPRCPLAKPVCRTSTPQLTAVSDTHAAACHFADQLAGIRPEELFASNTAPSANPLPEAVERTRSRGEPVLVAEGLVKHFPVRSKGLIRRRSGEIHAVCDVSLTLHAHQTLALVGESGCGKSTTARMLLNLIPPTRGRVSYRGQTLTGLSSSRMRPLRRSMQIVFQDPFASLDPRMTVFDAVAEPLRIHGQFRNGGAERVRELFRLVGLDPAHGNRYPHEFSGGQRQRVGIARALALEPEVLVLDEPVSALDVSVQAGVINLLEELQERLGLSYLFVSHDLAVVRHLADQVAVMYLGRIVETAPVERLFTAAAHPYTQALISAVPIPDPRRERARQRIVLRGDVPSPMHPPSGCRFRTRCPVFARLTEAEQARCATEVPTLADHGNDHAVACHYAVPRSPLGDAFPPHRTP</sequence>
<dbReference type="NCBIfam" id="TIGR01727">
    <property type="entry name" value="oligo_HPY"/>
    <property type="match status" value="2"/>
</dbReference>
<dbReference type="AlphaFoldDB" id="A0A9P2TAE6"/>
<dbReference type="InterPro" id="IPR050388">
    <property type="entry name" value="ABC_Ni/Peptide_Import"/>
</dbReference>
<dbReference type="PANTHER" id="PTHR43297:SF2">
    <property type="entry name" value="DIPEPTIDE TRANSPORT ATP-BINDING PROTEIN DPPD"/>
    <property type="match status" value="1"/>
</dbReference>
<dbReference type="PROSITE" id="PS50893">
    <property type="entry name" value="ABC_TRANSPORTER_2"/>
    <property type="match status" value="2"/>
</dbReference>
<evidence type="ECO:0000256" key="5">
    <source>
        <dbReference type="ARBA" id="ARBA00022741"/>
    </source>
</evidence>
<evidence type="ECO:0000313" key="10">
    <source>
        <dbReference type="Proteomes" id="UP000014184"/>
    </source>
</evidence>
<comment type="caution">
    <text evidence="9">The sequence shown here is derived from an EMBL/GenBank/DDBJ whole genome shotgun (WGS) entry which is preliminary data.</text>
</comment>
<feature type="domain" description="ABC transporter" evidence="8">
    <location>
        <begin position="20"/>
        <end position="269"/>
    </location>
</feature>
<keyword evidence="10" id="KW-1185">Reference proteome</keyword>
<evidence type="ECO:0000256" key="7">
    <source>
        <dbReference type="ARBA" id="ARBA00023136"/>
    </source>
</evidence>
<keyword evidence="6 9" id="KW-0067">ATP-binding</keyword>
<evidence type="ECO:0000256" key="4">
    <source>
        <dbReference type="ARBA" id="ARBA00022475"/>
    </source>
</evidence>
<keyword evidence="4" id="KW-1003">Cell membrane</keyword>
<dbReference type="FunFam" id="3.40.50.300:FF:000016">
    <property type="entry name" value="Oligopeptide ABC transporter ATP-binding component"/>
    <property type="match status" value="2"/>
</dbReference>
<dbReference type="SMART" id="SM00382">
    <property type="entry name" value="AAA"/>
    <property type="match status" value="2"/>
</dbReference>
<evidence type="ECO:0000256" key="6">
    <source>
        <dbReference type="ARBA" id="ARBA00022840"/>
    </source>
</evidence>
<name>A0A9P2TAE6_THEFU</name>
<dbReference type="CDD" id="cd03257">
    <property type="entry name" value="ABC_NikE_OppD_transporters"/>
    <property type="match status" value="2"/>
</dbReference>
<keyword evidence="7" id="KW-0472">Membrane</keyword>
<dbReference type="InterPro" id="IPR013563">
    <property type="entry name" value="Oligopep_ABC_C"/>
</dbReference>
<organism evidence="9 10">
    <name type="scientific">Thermobifida fusca TM51</name>
    <dbReference type="NCBI Taxonomy" id="1169414"/>
    <lineage>
        <taxon>Bacteria</taxon>
        <taxon>Bacillati</taxon>
        <taxon>Actinomycetota</taxon>
        <taxon>Actinomycetes</taxon>
        <taxon>Streptosporangiales</taxon>
        <taxon>Nocardiopsidaceae</taxon>
        <taxon>Thermobifida</taxon>
    </lineage>
</organism>
<evidence type="ECO:0000256" key="2">
    <source>
        <dbReference type="ARBA" id="ARBA00005417"/>
    </source>
</evidence>
<dbReference type="SUPFAM" id="SSF52540">
    <property type="entry name" value="P-loop containing nucleoside triphosphate hydrolases"/>
    <property type="match status" value="2"/>
</dbReference>
<dbReference type="GO" id="GO:0005524">
    <property type="term" value="F:ATP binding"/>
    <property type="evidence" value="ECO:0007669"/>
    <property type="project" value="UniProtKB-KW"/>
</dbReference>
<protein>
    <submittedName>
        <fullName evidence="9">Oligopeptide/dipeptide ABC transporter ATP-binding protein, C-terminal</fullName>
    </submittedName>
</protein>
<dbReference type="RefSeq" id="WP_016188740.1">
    <property type="nucleotide sequence ID" value="NZ_AOSG01000044.1"/>
</dbReference>
<keyword evidence="3" id="KW-0813">Transport</keyword>
<dbReference type="PROSITE" id="PS00211">
    <property type="entry name" value="ABC_TRANSPORTER_1"/>
    <property type="match status" value="2"/>
</dbReference>
<dbReference type="GO" id="GO:0005886">
    <property type="term" value="C:plasma membrane"/>
    <property type="evidence" value="ECO:0007669"/>
    <property type="project" value="UniProtKB-SubCell"/>
</dbReference>